<organism evidence="4 5">
    <name type="scientific">Methanobrevibacter arboriphilus JCM 13429 = DSM 1125</name>
    <dbReference type="NCBI Taxonomy" id="1300164"/>
    <lineage>
        <taxon>Archaea</taxon>
        <taxon>Methanobacteriati</taxon>
        <taxon>Methanobacteriota</taxon>
        <taxon>Methanomada group</taxon>
        <taxon>Methanobacteria</taxon>
        <taxon>Methanobacteriales</taxon>
        <taxon>Methanobacteriaceae</taxon>
        <taxon>Methanobrevibacter</taxon>
    </lineage>
</organism>
<dbReference type="RefSeq" id="WP_080460483.1">
    <property type="nucleotide sequence ID" value="NZ_JXMW01000011.1"/>
</dbReference>
<keyword evidence="2" id="KW-1133">Transmembrane helix</keyword>
<dbReference type="InterPro" id="IPR036365">
    <property type="entry name" value="PGBD-like_sf"/>
</dbReference>
<feature type="compositionally biased region" description="Low complexity" evidence="1">
    <location>
        <begin position="164"/>
        <end position="192"/>
    </location>
</feature>
<dbReference type="Proteomes" id="UP000191661">
    <property type="component" value="Unassembled WGS sequence"/>
</dbReference>
<evidence type="ECO:0000256" key="2">
    <source>
        <dbReference type="SAM" id="Phobius"/>
    </source>
</evidence>
<dbReference type="OrthoDB" id="81943at2157"/>
<dbReference type="SUPFAM" id="SSF47090">
    <property type="entry name" value="PGBD-like"/>
    <property type="match status" value="1"/>
</dbReference>
<keyword evidence="5" id="KW-1185">Reference proteome</keyword>
<feature type="transmembrane region" description="Helical" evidence="2">
    <location>
        <begin position="12"/>
        <end position="29"/>
    </location>
</feature>
<dbReference type="EMBL" id="JXMW01000011">
    <property type="protein sequence ID" value="OQD58634.1"/>
    <property type="molecule type" value="Genomic_DNA"/>
</dbReference>
<reference evidence="4 5" key="1">
    <citation type="submission" date="2014-12" db="EMBL/GenBank/DDBJ databases">
        <title>Genome sequence of Methanobrevibacter arboriphilicus DH1, DSM1125.</title>
        <authorList>
            <person name="Poehlein A."/>
            <person name="Thauer R.K."/>
            <person name="Seedorf H."/>
            <person name="Daniel R."/>
        </authorList>
    </citation>
    <scope>NUCLEOTIDE SEQUENCE [LARGE SCALE GENOMIC DNA]</scope>
    <source>
        <strain evidence="4 5">DH1</strain>
    </source>
</reference>
<comment type="caution">
    <text evidence="4">The sequence shown here is derived from an EMBL/GenBank/DDBJ whole genome shotgun (WGS) entry which is preliminary data.</text>
</comment>
<dbReference type="Gene3D" id="1.10.101.10">
    <property type="entry name" value="PGBD-like superfamily/PGBD"/>
    <property type="match status" value="1"/>
</dbReference>
<feature type="compositionally biased region" description="Polar residues" evidence="1">
    <location>
        <begin position="208"/>
        <end position="219"/>
    </location>
</feature>
<keyword evidence="2" id="KW-0812">Transmembrane</keyword>
<dbReference type="InterPro" id="IPR002477">
    <property type="entry name" value="Peptidoglycan-bd-like"/>
</dbReference>
<gene>
    <name evidence="4" type="ORF">MBBAR_11c00270</name>
</gene>
<keyword evidence="2" id="KW-0472">Membrane</keyword>
<dbReference type="Pfam" id="PF01471">
    <property type="entry name" value="PG_binding_1"/>
    <property type="match status" value="1"/>
</dbReference>
<evidence type="ECO:0000259" key="3">
    <source>
        <dbReference type="Pfam" id="PF01471"/>
    </source>
</evidence>
<feature type="region of interest" description="Disordered" evidence="1">
    <location>
        <begin position="140"/>
        <end position="226"/>
    </location>
</feature>
<feature type="compositionally biased region" description="Basic and acidic residues" evidence="1">
    <location>
        <begin position="193"/>
        <end position="207"/>
    </location>
</feature>
<feature type="compositionally biased region" description="Basic and acidic residues" evidence="1">
    <location>
        <begin position="140"/>
        <end position="163"/>
    </location>
</feature>
<dbReference type="AlphaFoldDB" id="A0A1V6N1W3"/>
<name>A0A1V6N1W3_METAZ</name>
<evidence type="ECO:0000313" key="4">
    <source>
        <dbReference type="EMBL" id="OQD58634.1"/>
    </source>
</evidence>
<feature type="domain" description="Peptidoglycan binding-like" evidence="3">
    <location>
        <begin position="63"/>
        <end position="115"/>
    </location>
</feature>
<protein>
    <recommendedName>
        <fullName evidence="3">Peptidoglycan binding-like domain-containing protein</fullName>
    </recommendedName>
</protein>
<sequence>MEAENINLNKIYYAVFIICVAFSIVSVSATQEMPNTKNGTSISDDKVSNNSKTIDHTLKFGDSGENVVSLQKALYSGGFYIGKIDGDFGPYTKKAVEIFQAENGLKTNGIVNEVTSSYLKKLGYLKNYNKNYDSNVVDSSKKMISDSKNLKSSDKSVSKDSSLKKSSASNSVNKSENSNINTEKSKKSNSSDNKSKNLDNSYDESKKSSNSYEPSTDSYKSSKNTTTKNTITITSLPSAGGTGLPYKWTTNTWENYCPLCGKYGGLVINPKGVYEKELTCKYCDADYCGSSGKDKAYGSRATLIRA</sequence>
<accession>A0A1V6N1W3</accession>
<evidence type="ECO:0000313" key="5">
    <source>
        <dbReference type="Proteomes" id="UP000191661"/>
    </source>
</evidence>
<evidence type="ECO:0000256" key="1">
    <source>
        <dbReference type="SAM" id="MobiDB-lite"/>
    </source>
</evidence>
<proteinExistence type="predicted"/>
<dbReference type="InterPro" id="IPR036366">
    <property type="entry name" value="PGBDSf"/>
</dbReference>